<dbReference type="InterPro" id="IPR015943">
    <property type="entry name" value="WD40/YVTN_repeat-like_dom_sf"/>
</dbReference>
<proteinExistence type="predicted"/>
<evidence type="ECO:0000259" key="2">
    <source>
        <dbReference type="Pfam" id="PF15902"/>
    </source>
</evidence>
<dbReference type="SUPFAM" id="SSF110296">
    <property type="entry name" value="Oligoxyloglucan reducing end-specific cellobiohydrolase"/>
    <property type="match status" value="1"/>
</dbReference>
<evidence type="ECO:0000313" key="4">
    <source>
        <dbReference type="Proteomes" id="UP001056426"/>
    </source>
</evidence>
<protein>
    <recommendedName>
        <fullName evidence="2">Sortilin N-terminal domain-containing protein</fullName>
    </recommendedName>
</protein>
<dbReference type="InterPro" id="IPR031778">
    <property type="entry name" value="Sortilin_N"/>
</dbReference>
<dbReference type="KEGG" id="alkq:M9189_09580"/>
<sequence>MKLYTKLTLILIFATSNLFSQKDYRAILEIRGATEEFCISKDSTFWIATKTGDTYFSEGFDKPWKYGTFKTNEYDLVSGRTFERASFFNRDTGYISGFIQKDGKQDFIYWTNDGGKNWQEVKFGKSSWIDANYIDYDGNAWMSGNSQLIYYSNDFGKTWTSFDKIESTGNMRINTIYFENTKKGIVGDFWNRIYLTEDNCKTWTKIPSPLDQKKYVRTNKNIRPTIYKAQIFGNNIIINQQNLIFWSKLDSIQWNELSDMIDFSYDKSSNKLFAISRDLKVHLLDSSFVSNWTSESNLVSAPISLKTLNGTLYAWHRAELTKVNESEFLYTPMYTLENPIVTPYVTAKATRKTWGVNGREILQSDDLGKTWYRIDLLDFNIGNFKAINDYEAIISDSYYQKYYKYKLTDDTTELIKYVIEHPLSEFLSNPIKEVSFEIGSQGCFHSNSKVIEYKLENDSTFSASKIEQQGYKTDKEKFKNSFSAKVALGILNAIDSNPFSQINVNELNISENDKNDYLKKIDLIEKDFKKGNTFDYEHGTSRYSLPYNKIDFEFYKNAVNQIDSFNNTILNNILGTRYGNWSTTTNWIKITFKNKKGEEISISNFDDMPNAWYLPWIVEANGLIFPINNIDITRFIESNTPDDFISHENKNKLAIFQMIDYLYKKKINE</sequence>
<feature type="domain" description="Sortilin N-terminal" evidence="2">
    <location>
        <begin position="108"/>
        <end position="230"/>
    </location>
</feature>
<dbReference type="AlphaFoldDB" id="A0A9J6ZNJ8"/>
<dbReference type="Pfam" id="PF15902">
    <property type="entry name" value="Sortilin-Vps10"/>
    <property type="match status" value="1"/>
</dbReference>
<organism evidence="3 4">
    <name type="scientific">Xiashengella succiniciproducens</name>
    <dbReference type="NCBI Taxonomy" id="2949635"/>
    <lineage>
        <taxon>Bacteria</taxon>
        <taxon>Pseudomonadati</taxon>
        <taxon>Bacteroidota</taxon>
        <taxon>Bacteroidia</taxon>
        <taxon>Marinilabiliales</taxon>
        <taxon>Marinilabiliaceae</taxon>
        <taxon>Xiashengella</taxon>
    </lineage>
</organism>
<accession>A0A9J6ZNJ8</accession>
<keyword evidence="4" id="KW-1185">Reference proteome</keyword>
<name>A0A9J6ZNJ8_9BACT</name>
<dbReference type="Proteomes" id="UP001056426">
    <property type="component" value="Chromosome"/>
</dbReference>
<dbReference type="RefSeq" id="WP_250722722.1">
    <property type="nucleotide sequence ID" value="NZ_CP098400.1"/>
</dbReference>
<keyword evidence="1" id="KW-0677">Repeat</keyword>
<evidence type="ECO:0000313" key="3">
    <source>
        <dbReference type="EMBL" id="URW79102.1"/>
    </source>
</evidence>
<dbReference type="CDD" id="cd15482">
    <property type="entry name" value="Sialidase_non-viral"/>
    <property type="match status" value="1"/>
</dbReference>
<reference evidence="3" key="1">
    <citation type="submission" date="2022-05" db="EMBL/GenBank/DDBJ databases">
        <authorList>
            <person name="Sun X."/>
        </authorList>
    </citation>
    <scope>NUCLEOTIDE SEQUENCE</scope>
    <source>
        <strain evidence="3">Ai-910</strain>
    </source>
</reference>
<dbReference type="EMBL" id="CP098400">
    <property type="protein sequence ID" value="URW79102.1"/>
    <property type="molecule type" value="Genomic_DNA"/>
</dbReference>
<dbReference type="Gene3D" id="2.130.10.10">
    <property type="entry name" value="YVTN repeat-like/Quinoprotein amine dehydrogenase"/>
    <property type="match status" value="1"/>
</dbReference>
<gene>
    <name evidence="3" type="ORF">M9189_09580</name>
</gene>
<evidence type="ECO:0000256" key="1">
    <source>
        <dbReference type="ARBA" id="ARBA00022737"/>
    </source>
</evidence>
<reference evidence="3" key="2">
    <citation type="submission" date="2022-06" db="EMBL/GenBank/DDBJ databases">
        <title>Xiashengella guii gen. nov. sp. nov., a bacterium isolated form anaerobic digestion tank.</title>
        <authorList>
            <person name="Huang H."/>
        </authorList>
    </citation>
    <scope>NUCLEOTIDE SEQUENCE</scope>
    <source>
        <strain evidence="3">Ai-910</strain>
    </source>
</reference>